<evidence type="ECO:0000313" key="2">
    <source>
        <dbReference type="EMBL" id="SCC71718.1"/>
    </source>
</evidence>
<dbReference type="RefSeq" id="WP_092719136.1">
    <property type="nucleotide sequence ID" value="NZ_FMBK01000005.1"/>
</dbReference>
<organism evidence="2 3">
    <name type="scientific">Acinetobacter albensis</name>
    <dbReference type="NCBI Taxonomy" id="1673609"/>
    <lineage>
        <taxon>Bacteria</taxon>
        <taxon>Pseudomonadati</taxon>
        <taxon>Pseudomonadota</taxon>
        <taxon>Gammaproteobacteria</taxon>
        <taxon>Moraxellales</taxon>
        <taxon>Moraxellaceae</taxon>
        <taxon>Acinetobacter</taxon>
    </lineage>
</organism>
<gene>
    <name evidence="2" type="ORF">GA0116959_105139</name>
</gene>
<dbReference type="AlphaFoldDB" id="A0A1C4GU19"/>
<keyword evidence="1" id="KW-0472">Membrane</keyword>
<protein>
    <submittedName>
        <fullName evidence="2">Uncharacterized protein</fullName>
    </submittedName>
</protein>
<keyword evidence="1" id="KW-0812">Transmembrane</keyword>
<accession>A0A1C4GU19</accession>
<sequence>MKYGVISSLTISVLWALLAIVQLWFSVLTSENFMKITISAAILVGVIVIVSLVVREYLSDKKLKKKVLLMNNKIKKQ</sequence>
<dbReference type="OrthoDB" id="9157491at2"/>
<evidence type="ECO:0000256" key="1">
    <source>
        <dbReference type="SAM" id="Phobius"/>
    </source>
</evidence>
<evidence type="ECO:0000313" key="3">
    <source>
        <dbReference type="Proteomes" id="UP000243661"/>
    </source>
</evidence>
<proteinExistence type="predicted"/>
<name>A0A1C4GU19_9GAMM</name>
<feature type="transmembrane region" description="Helical" evidence="1">
    <location>
        <begin position="33"/>
        <end position="54"/>
    </location>
</feature>
<feature type="transmembrane region" description="Helical" evidence="1">
    <location>
        <begin position="7"/>
        <end position="27"/>
    </location>
</feature>
<dbReference type="EMBL" id="FMBK01000005">
    <property type="protein sequence ID" value="SCC71718.1"/>
    <property type="molecule type" value="Genomic_DNA"/>
</dbReference>
<dbReference type="Proteomes" id="UP000243661">
    <property type="component" value="Unassembled WGS sequence"/>
</dbReference>
<reference evidence="2 3" key="1">
    <citation type="submission" date="2016-08" db="EMBL/GenBank/DDBJ databases">
        <authorList>
            <person name="Seilhamer J.J."/>
        </authorList>
    </citation>
    <scope>NUCLEOTIDE SEQUENCE [LARGE SCALE GENOMIC DNA]</scope>
    <source>
        <strain evidence="2 3">ANC 4874</strain>
    </source>
</reference>
<keyword evidence="1" id="KW-1133">Transmembrane helix</keyword>